<proteinExistence type="predicted"/>
<dbReference type="HOGENOM" id="CLU_651894_0_0_10"/>
<dbReference type="AlphaFoldDB" id="E4T7U4"/>
<evidence type="ECO:0000313" key="2">
    <source>
        <dbReference type="Proteomes" id="UP000008718"/>
    </source>
</evidence>
<evidence type="ECO:0000313" key="1">
    <source>
        <dbReference type="EMBL" id="ADQ80788.1"/>
    </source>
</evidence>
<gene>
    <name evidence="1" type="ordered locus">Palpr_2658</name>
</gene>
<reference key="1">
    <citation type="submission" date="2010-11" db="EMBL/GenBank/DDBJ databases">
        <title>The complete genome of Paludibacter propionicigenes DSM 17365.</title>
        <authorList>
            <consortium name="US DOE Joint Genome Institute (JGI-PGF)"/>
            <person name="Lucas S."/>
            <person name="Copeland A."/>
            <person name="Lapidus A."/>
            <person name="Bruce D."/>
            <person name="Goodwin L."/>
            <person name="Pitluck S."/>
            <person name="Kyrpides N."/>
            <person name="Mavromatis K."/>
            <person name="Ivanova N."/>
            <person name="Munk A.C."/>
            <person name="Brettin T."/>
            <person name="Detter J.C."/>
            <person name="Han C."/>
            <person name="Tapia R."/>
            <person name="Land M."/>
            <person name="Hauser L."/>
            <person name="Markowitz V."/>
            <person name="Cheng J.-F."/>
            <person name="Hugenholtz P."/>
            <person name="Woyke T."/>
            <person name="Wu D."/>
            <person name="Gronow S."/>
            <person name="Wellnitz S."/>
            <person name="Brambilla E."/>
            <person name="Klenk H.-P."/>
            <person name="Eisen J.A."/>
        </authorList>
    </citation>
    <scope>NUCLEOTIDE SEQUENCE</scope>
    <source>
        <strain>WB4</strain>
    </source>
</reference>
<reference evidence="1 2" key="2">
    <citation type="journal article" date="2011" name="Stand. Genomic Sci.">
        <title>Complete genome sequence of Paludibacter propionicigenes type strain (WB4).</title>
        <authorList>
            <person name="Gronow S."/>
            <person name="Munk C."/>
            <person name="Lapidus A."/>
            <person name="Nolan M."/>
            <person name="Lucas S."/>
            <person name="Hammon N."/>
            <person name="Deshpande S."/>
            <person name="Cheng J.F."/>
            <person name="Tapia R."/>
            <person name="Han C."/>
            <person name="Goodwin L."/>
            <person name="Pitluck S."/>
            <person name="Liolios K."/>
            <person name="Ivanova N."/>
            <person name="Mavromatis K."/>
            <person name="Mikhailova N."/>
            <person name="Pati A."/>
            <person name="Chen A."/>
            <person name="Palaniappan K."/>
            <person name="Land M."/>
            <person name="Hauser L."/>
            <person name="Chang Y.J."/>
            <person name="Jeffries C.D."/>
            <person name="Brambilla E."/>
            <person name="Rohde M."/>
            <person name="Goker M."/>
            <person name="Detter J.C."/>
            <person name="Woyke T."/>
            <person name="Bristow J."/>
            <person name="Eisen J.A."/>
            <person name="Markowitz V."/>
            <person name="Hugenholtz P."/>
            <person name="Kyrpides N.C."/>
            <person name="Klenk H.P."/>
        </authorList>
    </citation>
    <scope>NUCLEOTIDE SEQUENCE [LARGE SCALE GENOMIC DNA]</scope>
    <source>
        <strain evidence="2">DSM 17365 / JCM 13257 / WB4</strain>
    </source>
</reference>
<dbReference type="Proteomes" id="UP000008718">
    <property type="component" value="Chromosome"/>
</dbReference>
<sequence length="403" mass="46471">MCIFKNRKTKMETISILLAAGFSAPKGYPVGNTLNESLTKLDTSEISFSPDGRLTVSIDGKKPDFGYKTSYEVEFEFCLELIKHYNKKKGNFDYEEFYDYLLEEAVNDKEAESLATGYIKDKDYSQIIFALRNIYNQLVAHFLKDGIGANWYDNEPYQIGNTYTGYTGFLKYLKHIGETKIVNIHTLNHDLFFESLNKTDFLSGELCDGFEELGSQYYGTLSTDNRSYNCRLQHYTGNYSKKYRLFKLHGSLDYCVYYRNEGISLVAENYIKSRYGIGVSNILKEVKDKNGILSYERCFVNYHADFLTGTTSKIKRYEEPLLYNKLFDIFKANLKNADKLIIVGYGAKDSEVNKMIVDNFDFKNKKTFIVDPYAGDTVEKFAKEINAKIIKKQLESLALTDFD</sequence>
<dbReference type="STRING" id="694427.Palpr_2658"/>
<keyword evidence="2" id="KW-1185">Reference proteome</keyword>
<organism evidence="1 2">
    <name type="scientific">Paludibacter propionicigenes (strain DSM 17365 / JCM 13257 / WB4)</name>
    <dbReference type="NCBI Taxonomy" id="694427"/>
    <lineage>
        <taxon>Bacteria</taxon>
        <taxon>Pseudomonadati</taxon>
        <taxon>Bacteroidota</taxon>
        <taxon>Bacteroidia</taxon>
        <taxon>Bacteroidales</taxon>
        <taxon>Paludibacteraceae</taxon>
        <taxon>Paludibacter</taxon>
    </lineage>
</organism>
<dbReference type="eggNOG" id="ENOG502ZAT0">
    <property type="taxonomic scope" value="Bacteria"/>
</dbReference>
<name>E4T7U4_PALPW</name>
<dbReference type="KEGG" id="ppn:Palpr_2658"/>
<dbReference type="EMBL" id="CP002345">
    <property type="protein sequence ID" value="ADQ80788.1"/>
    <property type="molecule type" value="Genomic_DNA"/>
</dbReference>
<protein>
    <submittedName>
        <fullName evidence="1">Uncharacterized protein</fullName>
    </submittedName>
</protein>
<accession>E4T7U4</accession>